<dbReference type="Proteomes" id="UP001236239">
    <property type="component" value="Unassembled WGS sequence"/>
</dbReference>
<gene>
    <name evidence="1" type="ORF">QJU93_09060</name>
</gene>
<organism evidence="1 2">
    <name type="scientific">Phocoenobacter skyensis</name>
    <dbReference type="NCBI Taxonomy" id="97481"/>
    <lineage>
        <taxon>Bacteria</taxon>
        <taxon>Pseudomonadati</taxon>
        <taxon>Pseudomonadota</taxon>
        <taxon>Gammaproteobacteria</taxon>
        <taxon>Pasteurellales</taxon>
        <taxon>Pasteurellaceae</taxon>
        <taxon>Phocoenobacter</taxon>
    </lineage>
</organism>
<dbReference type="RefSeq" id="WP_306374504.1">
    <property type="nucleotide sequence ID" value="NZ_JASAYK010000005.1"/>
</dbReference>
<proteinExistence type="predicted"/>
<reference evidence="1" key="1">
    <citation type="journal article" date="2023" name="Front. Microbiol.">
        <title>Phylogeography and host specificity of Pasteurellaceae pathogenic to sea-farmed fish in the north-east Atlantic.</title>
        <authorList>
            <person name="Gulla S."/>
            <person name="Colquhoun D.J."/>
            <person name="Olsen A.B."/>
            <person name="Spilsberg B."/>
            <person name="Lagesen K."/>
            <person name="Aakesson C.P."/>
            <person name="Strom S."/>
            <person name="Manji F."/>
            <person name="Birkbeck T.H."/>
            <person name="Nilsen H.K."/>
        </authorList>
    </citation>
    <scope>NUCLEOTIDE SEQUENCE</scope>
    <source>
        <strain evidence="1">TW16_20</strain>
    </source>
</reference>
<evidence type="ECO:0000313" key="1">
    <source>
        <dbReference type="EMBL" id="MDP8173501.1"/>
    </source>
</evidence>
<dbReference type="AlphaFoldDB" id="A0AAJ6NB28"/>
<protein>
    <submittedName>
        <fullName evidence="1">DUF945 family protein</fullName>
    </submittedName>
</protein>
<name>A0AAJ6NB28_9PAST</name>
<evidence type="ECO:0000313" key="2">
    <source>
        <dbReference type="Proteomes" id="UP001236239"/>
    </source>
</evidence>
<accession>A0AAJ6NB28</accession>
<dbReference type="InterPro" id="IPR010352">
    <property type="entry name" value="DUF945"/>
</dbReference>
<dbReference type="EMBL" id="JASAYQ010000017">
    <property type="protein sequence ID" value="MDP8173501.1"/>
    <property type="molecule type" value="Genomic_DNA"/>
</dbReference>
<comment type="caution">
    <text evidence="1">The sequence shown here is derived from an EMBL/GenBank/DDBJ whole genome shotgun (WGS) entry which is preliminary data.</text>
</comment>
<sequence length="459" mass="51264">MKLSKIALSLVAVAGIVQVGGAWYTGKQVETRYNELVTLANNKLQALKIYNIDAEYKDVTIERSLFSSDLKYNLVVKNYNGESYIFKGADTLHHGPFPLNRLIKGKLLPVMISDEGILYSPNSLKSVFKDGIVLTANIDIDYSSNLNGKAKTNPVKSDNLKISEIETKFDTDKNGVGDVSLELDSISINDVTTKFIAKDMEYKFTSTKSKYPNLSLGDYVFNAKTLQIIEHTKNNIFSMNDLQMEGKNDLNGEKTVSNTKMKTDISMKKNEITQDFGEVKLNADFVGDAKTWNDLIGEIITNTVTEKLVTDTISKGISLKINNLSFENKQGKNDLNLDLNVKPFDPDLIQSQSDSLSVLNKSSLNMKFNIPANHLTIKKMALLEGKTEQEAQEIADTEINTYIDEFTTSSDFFVVDDKNVKLKLVIDNKKVLRNGKEMSEQEISQMLMIIIFASMGASL</sequence>
<dbReference type="Pfam" id="PF06097">
    <property type="entry name" value="DUF945"/>
    <property type="match status" value="1"/>
</dbReference>